<evidence type="ECO:0000259" key="4">
    <source>
        <dbReference type="Pfam" id="PF13313"/>
    </source>
</evidence>
<dbReference type="PANTHER" id="PTHR14859:SF15">
    <property type="entry name" value="ENDONUCLEASE_EXONUCLEASE_PHOSPHATASE DOMAIN-CONTAINING PROTEIN"/>
    <property type="match status" value="1"/>
</dbReference>
<evidence type="ECO:0000313" key="5">
    <source>
        <dbReference type="EMBL" id="SEL76851.1"/>
    </source>
</evidence>
<dbReference type="RefSeq" id="WP_245768652.1">
    <property type="nucleotide sequence ID" value="NZ_FOAP01000008.1"/>
</dbReference>
<keyword evidence="2" id="KW-0732">Signal</keyword>
<keyword evidence="6" id="KW-1185">Reference proteome</keyword>
<dbReference type="EMBL" id="FOAP01000008">
    <property type="protein sequence ID" value="SEL76851.1"/>
    <property type="molecule type" value="Genomic_DNA"/>
</dbReference>
<gene>
    <name evidence="5" type="ORF">SAMN05444354_108168</name>
</gene>
<sequence length="435" mass="46169">MSLRPLLLLTLMTTLTHCAPPEATEPDPQVGEQPQALTPGGGLRFMTYNIKHGELSSLETVANVIKAQAPDLVALQEVDVLTVRSNKVDQAARLGQLTGMFYAFIPSLTNYDSGQYGLALLSRYPIRSAQRVPLRSAAEQRVLALFEVELEPSRLIPVAVTHFGTTGAPERVQQAEDIKAALAGKPWALLGGDLNASPSESSITSLLQQFTDAWARGGSGSGYTIPASFPTKRIDYVLLGSAWTSPLTAGVVNASSQSDHRPVTATVILPWSQTLFGDRVPGTAVQGDDTRAVEVGVRFRSNASGTIEALRFYRGTGNANGYVAHLWSNTGTLLAQVPVKDGRIPGWQEAPLPTPIPVTAGTIYVVSYFTSNGQFARDVSGLTNAVVSGNLTAPGSASVGGNGVFLYTSSGGFPSSSYKDANYWVDVRFKPASSP</sequence>
<dbReference type="InterPro" id="IPR005135">
    <property type="entry name" value="Endo/exonuclease/phosphatase"/>
</dbReference>
<feature type="chain" id="PRO_5010187342" evidence="2">
    <location>
        <begin position="19"/>
        <end position="435"/>
    </location>
</feature>
<dbReference type="InterPro" id="IPR036691">
    <property type="entry name" value="Endo/exonu/phosph_ase_sf"/>
</dbReference>
<evidence type="ECO:0000259" key="3">
    <source>
        <dbReference type="Pfam" id="PF03372"/>
    </source>
</evidence>
<keyword evidence="5" id="KW-0255">Endonuclease</keyword>
<protein>
    <submittedName>
        <fullName evidence="5">Metal-dependent hydrolase, endonuclease/exonuclease/phosphatase family</fullName>
    </submittedName>
</protein>
<feature type="domain" description="DUF4082" evidence="4">
    <location>
        <begin position="280"/>
        <end position="425"/>
    </location>
</feature>
<keyword evidence="5" id="KW-0378">Hydrolase</keyword>
<dbReference type="AlphaFoldDB" id="A0A1H7SW90"/>
<feature type="domain" description="Endonuclease/exonuclease/phosphatase" evidence="3">
    <location>
        <begin position="46"/>
        <end position="260"/>
    </location>
</feature>
<feature type="signal peptide" evidence="2">
    <location>
        <begin position="1"/>
        <end position="18"/>
    </location>
</feature>
<evidence type="ECO:0000256" key="2">
    <source>
        <dbReference type="SAM" id="SignalP"/>
    </source>
</evidence>
<evidence type="ECO:0000313" key="6">
    <source>
        <dbReference type="Proteomes" id="UP000182719"/>
    </source>
</evidence>
<proteinExistence type="predicted"/>
<reference evidence="6" key="1">
    <citation type="submission" date="2016-10" db="EMBL/GenBank/DDBJ databases">
        <authorList>
            <person name="Varghese N."/>
            <person name="Submissions S."/>
        </authorList>
    </citation>
    <scope>NUCLEOTIDE SEQUENCE [LARGE SCALE GENOMIC DNA]</scope>
    <source>
        <strain evidence="6">DSM 17044</strain>
    </source>
</reference>
<keyword evidence="5" id="KW-0269">Exonuclease</keyword>
<accession>A0A1H7SW90</accession>
<keyword evidence="5" id="KW-0540">Nuclease</keyword>
<name>A0A1H7SW90_STIAU</name>
<dbReference type="Pfam" id="PF03372">
    <property type="entry name" value="Exo_endo_phos"/>
    <property type="match status" value="1"/>
</dbReference>
<dbReference type="Gene3D" id="3.60.10.10">
    <property type="entry name" value="Endonuclease/exonuclease/phosphatase"/>
    <property type="match status" value="1"/>
</dbReference>
<dbReference type="GO" id="GO:0004519">
    <property type="term" value="F:endonuclease activity"/>
    <property type="evidence" value="ECO:0007669"/>
    <property type="project" value="UniProtKB-KW"/>
</dbReference>
<dbReference type="GO" id="GO:0004527">
    <property type="term" value="F:exonuclease activity"/>
    <property type="evidence" value="ECO:0007669"/>
    <property type="project" value="UniProtKB-KW"/>
</dbReference>
<dbReference type="GO" id="GO:0016020">
    <property type="term" value="C:membrane"/>
    <property type="evidence" value="ECO:0007669"/>
    <property type="project" value="GOC"/>
</dbReference>
<dbReference type="Pfam" id="PF13313">
    <property type="entry name" value="DUF4082"/>
    <property type="match status" value="1"/>
</dbReference>
<dbReference type="PANTHER" id="PTHR14859">
    <property type="entry name" value="CALCOFLUOR WHITE HYPERSENSITIVE PROTEIN PRECURSOR"/>
    <property type="match status" value="1"/>
</dbReference>
<organism evidence="5 6">
    <name type="scientific">Stigmatella aurantiaca</name>
    <dbReference type="NCBI Taxonomy" id="41"/>
    <lineage>
        <taxon>Bacteria</taxon>
        <taxon>Pseudomonadati</taxon>
        <taxon>Myxococcota</taxon>
        <taxon>Myxococcia</taxon>
        <taxon>Myxococcales</taxon>
        <taxon>Cystobacterineae</taxon>
        <taxon>Archangiaceae</taxon>
        <taxon>Stigmatella</taxon>
    </lineage>
</organism>
<dbReference type="InterPro" id="IPR025141">
    <property type="entry name" value="DUF4082"/>
</dbReference>
<dbReference type="InterPro" id="IPR051916">
    <property type="entry name" value="GPI-anchor_lipid_remodeler"/>
</dbReference>
<dbReference type="Proteomes" id="UP000182719">
    <property type="component" value="Unassembled WGS sequence"/>
</dbReference>
<feature type="region of interest" description="Disordered" evidence="1">
    <location>
        <begin position="20"/>
        <end position="39"/>
    </location>
</feature>
<evidence type="ECO:0000256" key="1">
    <source>
        <dbReference type="SAM" id="MobiDB-lite"/>
    </source>
</evidence>
<dbReference type="GO" id="GO:0006506">
    <property type="term" value="P:GPI anchor biosynthetic process"/>
    <property type="evidence" value="ECO:0007669"/>
    <property type="project" value="TreeGrafter"/>
</dbReference>
<dbReference type="SUPFAM" id="SSF56219">
    <property type="entry name" value="DNase I-like"/>
    <property type="match status" value="1"/>
</dbReference>